<comment type="catalytic activity">
    <reaction evidence="15">
        <text>a di-trans,poly-cis-dolichyl beta-D-mannosyl phosphate + L-seryl-[protein] = 3-O-(alpha-D-mannosyl)-L-seryl-[protein] + a di-trans,poly-cis-dolichyl phosphate + H(+)</text>
        <dbReference type="Rhea" id="RHEA:17377"/>
        <dbReference type="Rhea" id="RHEA-COMP:9863"/>
        <dbReference type="Rhea" id="RHEA-COMP:13546"/>
        <dbReference type="Rhea" id="RHEA-COMP:19498"/>
        <dbReference type="Rhea" id="RHEA-COMP:19501"/>
        <dbReference type="ChEBI" id="CHEBI:15378"/>
        <dbReference type="ChEBI" id="CHEBI:29999"/>
        <dbReference type="ChEBI" id="CHEBI:57683"/>
        <dbReference type="ChEBI" id="CHEBI:58211"/>
        <dbReference type="ChEBI" id="CHEBI:137321"/>
        <dbReference type="EC" id="2.4.1.109"/>
    </reaction>
</comment>
<feature type="transmembrane region" description="Helical" evidence="17">
    <location>
        <begin position="21"/>
        <end position="43"/>
    </location>
</feature>
<evidence type="ECO:0000256" key="8">
    <source>
        <dbReference type="ARBA" id="ARBA00022692"/>
    </source>
</evidence>
<comment type="subcellular location">
    <subcellularLocation>
        <location evidence="3">Endoplasmic reticulum</location>
    </subcellularLocation>
    <subcellularLocation>
        <location evidence="2">Membrane</location>
        <topology evidence="2">Multi-pass membrane protein</topology>
    </subcellularLocation>
</comment>
<evidence type="ECO:0000256" key="15">
    <source>
        <dbReference type="ARBA" id="ARBA00045102"/>
    </source>
</evidence>
<feature type="transmembrane region" description="Helical" evidence="17">
    <location>
        <begin position="218"/>
        <end position="237"/>
    </location>
</feature>
<dbReference type="Pfam" id="PF13181">
    <property type="entry name" value="TPR_8"/>
    <property type="match status" value="1"/>
</dbReference>
<feature type="transmembrane region" description="Helical" evidence="17">
    <location>
        <begin position="258"/>
        <end position="277"/>
    </location>
</feature>
<organism evidence="19 20">
    <name type="scientific">Aphis craccivora</name>
    <name type="common">Cowpea aphid</name>
    <dbReference type="NCBI Taxonomy" id="307492"/>
    <lineage>
        <taxon>Eukaryota</taxon>
        <taxon>Metazoa</taxon>
        <taxon>Ecdysozoa</taxon>
        <taxon>Arthropoda</taxon>
        <taxon>Hexapoda</taxon>
        <taxon>Insecta</taxon>
        <taxon>Pterygota</taxon>
        <taxon>Neoptera</taxon>
        <taxon>Paraneoptera</taxon>
        <taxon>Hemiptera</taxon>
        <taxon>Sternorrhyncha</taxon>
        <taxon>Aphidomorpha</taxon>
        <taxon>Aphidoidea</taxon>
        <taxon>Aphididae</taxon>
        <taxon>Aphidini</taxon>
        <taxon>Aphis</taxon>
        <taxon>Aphis</taxon>
    </lineage>
</organism>
<dbReference type="InterPro" id="IPR013618">
    <property type="entry name" value="TMTC_DUF1736"/>
</dbReference>
<evidence type="ECO:0000256" key="16">
    <source>
        <dbReference type="PROSITE-ProRule" id="PRU00339"/>
    </source>
</evidence>
<feature type="transmembrane region" description="Helical" evidence="17">
    <location>
        <begin position="306"/>
        <end position="325"/>
    </location>
</feature>
<gene>
    <name evidence="19" type="ORF">FWK35_00021532</name>
</gene>
<evidence type="ECO:0000259" key="18">
    <source>
        <dbReference type="Pfam" id="PF08409"/>
    </source>
</evidence>
<feature type="repeat" description="TPR" evidence="16">
    <location>
        <begin position="472"/>
        <end position="505"/>
    </location>
</feature>
<evidence type="ECO:0000256" key="11">
    <source>
        <dbReference type="ARBA" id="ARBA00022824"/>
    </source>
</evidence>
<evidence type="ECO:0000256" key="1">
    <source>
        <dbReference type="ARBA" id="ARBA00003582"/>
    </source>
</evidence>
<evidence type="ECO:0000256" key="7">
    <source>
        <dbReference type="ARBA" id="ARBA00022679"/>
    </source>
</evidence>
<dbReference type="Proteomes" id="UP000478052">
    <property type="component" value="Unassembled WGS sequence"/>
</dbReference>
<evidence type="ECO:0000256" key="6">
    <source>
        <dbReference type="ARBA" id="ARBA00012839"/>
    </source>
</evidence>
<evidence type="ECO:0000256" key="14">
    <source>
        <dbReference type="ARBA" id="ARBA00045085"/>
    </source>
</evidence>
<dbReference type="EMBL" id="VUJU01004850">
    <property type="protein sequence ID" value="KAF0753049.1"/>
    <property type="molecule type" value="Genomic_DNA"/>
</dbReference>
<dbReference type="GO" id="GO:0005783">
    <property type="term" value="C:endoplasmic reticulum"/>
    <property type="evidence" value="ECO:0007669"/>
    <property type="project" value="UniProtKB-SubCell"/>
</dbReference>
<dbReference type="GO" id="GO:0016020">
    <property type="term" value="C:membrane"/>
    <property type="evidence" value="ECO:0007669"/>
    <property type="project" value="UniProtKB-SubCell"/>
</dbReference>
<comment type="catalytic activity">
    <reaction evidence="14">
        <text>a di-trans,poly-cis-dolichyl beta-D-mannosyl phosphate + L-threonyl-[protein] = 3-O-(alpha-D-mannosyl)-L-threonyl-[protein] + a di-trans,poly-cis-dolichyl phosphate + H(+)</text>
        <dbReference type="Rhea" id="RHEA:53396"/>
        <dbReference type="Rhea" id="RHEA-COMP:11060"/>
        <dbReference type="Rhea" id="RHEA-COMP:13547"/>
        <dbReference type="Rhea" id="RHEA-COMP:19498"/>
        <dbReference type="Rhea" id="RHEA-COMP:19501"/>
        <dbReference type="ChEBI" id="CHEBI:15378"/>
        <dbReference type="ChEBI" id="CHEBI:30013"/>
        <dbReference type="ChEBI" id="CHEBI:57683"/>
        <dbReference type="ChEBI" id="CHEBI:58211"/>
        <dbReference type="ChEBI" id="CHEBI:137323"/>
        <dbReference type="EC" id="2.4.1.109"/>
    </reaction>
</comment>
<feature type="domain" description="DUF1736" evidence="18">
    <location>
        <begin position="282"/>
        <end position="357"/>
    </location>
</feature>
<feature type="repeat" description="TPR" evidence="16">
    <location>
        <begin position="540"/>
        <end position="573"/>
    </location>
</feature>
<accession>A0A6G0YBZ1</accession>
<proteinExistence type="inferred from homology"/>
<evidence type="ECO:0000256" key="2">
    <source>
        <dbReference type="ARBA" id="ARBA00004141"/>
    </source>
</evidence>
<comment type="similarity">
    <text evidence="5">Belongs to the TMTC family.</text>
</comment>
<dbReference type="PANTHER" id="PTHR44227:SF3">
    <property type="entry name" value="PROTEIN O-MANNOSYL-TRANSFERASE TMTC4"/>
    <property type="match status" value="1"/>
</dbReference>
<feature type="transmembrane region" description="Helical" evidence="17">
    <location>
        <begin position="163"/>
        <end position="182"/>
    </location>
</feature>
<dbReference type="EC" id="2.4.1.109" evidence="6"/>
<dbReference type="InterPro" id="IPR019734">
    <property type="entry name" value="TPR_rpt"/>
</dbReference>
<evidence type="ECO:0000256" key="9">
    <source>
        <dbReference type="ARBA" id="ARBA00022737"/>
    </source>
</evidence>
<evidence type="ECO:0000256" key="10">
    <source>
        <dbReference type="ARBA" id="ARBA00022803"/>
    </source>
</evidence>
<evidence type="ECO:0000313" key="20">
    <source>
        <dbReference type="Proteomes" id="UP000478052"/>
    </source>
</evidence>
<keyword evidence="7" id="KW-0808">Transferase</keyword>
<dbReference type="GO" id="GO:0030968">
    <property type="term" value="P:endoplasmic reticulum unfolded protein response"/>
    <property type="evidence" value="ECO:0007669"/>
    <property type="project" value="TreeGrafter"/>
</dbReference>
<keyword evidence="13 17" id="KW-0472">Membrane</keyword>
<comment type="caution">
    <text evidence="19">The sequence shown here is derived from an EMBL/GenBank/DDBJ whole genome shotgun (WGS) entry which is preliminary data.</text>
</comment>
<evidence type="ECO:0000256" key="13">
    <source>
        <dbReference type="ARBA" id="ARBA00023136"/>
    </source>
</evidence>
<comment type="pathway">
    <text evidence="4">Protein modification; protein glycosylation.</text>
</comment>
<dbReference type="InterPro" id="IPR052346">
    <property type="entry name" value="O-mannosyl-transferase_TMTC"/>
</dbReference>
<evidence type="ECO:0000256" key="12">
    <source>
        <dbReference type="ARBA" id="ARBA00022989"/>
    </source>
</evidence>
<dbReference type="SUPFAM" id="SSF48452">
    <property type="entry name" value="TPR-like"/>
    <property type="match status" value="1"/>
</dbReference>
<feature type="transmembrane region" description="Helical" evidence="17">
    <location>
        <begin position="403"/>
        <end position="419"/>
    </location>
</feature>
<dbReference type="Pfam" id="PF13432">
    <property type="entry name" value="TPR_16"/>
    <property type="match status" value="1"/>
</dbReference>
<dbReference type="UniPathway" id="UPA00378"/>
<evidence type="ECO:0000256" key="17">
    <source>
        <dbReference type="SAM" id="Phobius"/>
    </source>
</evidence>
<dbReference type="GO" id="GO:0004169">
    <property type="term" value="F:dolichyl-phosphate-mannose-protein mannosyltransferase activity"/>
    <property type="evidence" value="ECO:0007669"/>
    <property type="project" value="UniProtKB-EC"/>
</dbReference>
<evidence type="ECO:0000256" key="5">
    <source>
        <dbReference type="ARBA" id="ARBA00007882"/>
    </source>
</evidence>
<feature type="transmembrane region" description="Helical" evidence="17">
    <location>
        <begin position="376"/>
        <end position="398"/>
    </location>
</feature>
<dbReference type="PANTHER" id="PTHR44227">
    <property type="match status" value="1"/>
</dbReference>
<feature type="repeat" description="TPR" evidence="16">
    <location>
        <begin position="574"/>
        <end position="607"/>
    </location>
</feature>
<feature type="repeat" description="TPR" evidence="16">
    <location>
        <begin position="682"/>
        <end position="715"/>
    </location>
</feature>
<dbReference type="PROSITE" id="PS50005">
    <property type="entry name" value="TPR"/>
    <property type="match status" value="4"/>
</dbReference>
<dbReference type="Pfam" id="PF08409">
    <property type="entry name" value="TMTC_DUF1736"/>
    <property type="match status" value="1"/>
</dbReference>
<dbReference type="Pfam" id="PF14559">
    <property type="entry name" value="TPR_19"/>
    <property type="match status" value="1"/>
</dbReference>
<dbReference type="AlphaFoldDB" id="A0A6G0YBZ1"/>
<keyword evidence="10 16" id="KW-0802">TPR repeat</keyword>
<reference evidence="19 20" key="1">
    <citation type="submission" date="2019-08" db="EMBL/GenBank/DDBJ databases">
        <title>Whole genome of Aphis craccivora.</title>
        <authorList>
            <person name="Voronova N.V."/>
            <person name="Shulinski R.S."/>
            <person name="Bandarenka Y.V."/>
            <person name="Zhorov D.G."/>
            <person name="Warner D."/>
        </authorList>
    </citation>
    <scope>NUCLEOTIDE SEQUENCE [LARGE SCALE GENOMIC DNA]</scope>
    <source>
        <strain evidence="19">180601</strain>
        <tissue evidence="19">Whole Body</tissue>
    </source>
</reference>
<keyword evidence="8 17" id="KW-0812">Transmembrane</keyword>
<evidence type="ECO:0000313" key="19">
    <source>
        <dbReference type="EMBL" id="KAF0753049.1"/>
    </source>
</evidence>
<sequence length="748" mass="86132">MTRSKQSTDNTWDSKLPIPKFSVWLYILIVAFVSILCYGNSYYGAFVFDDSEAVVNNHDVNLETPVVKIFSHDFWGTRLTNHASHKSYRPLTILSFRFNVWLNNGHLSPKSLHLTNIILHAVVSCQLLHVYNLLFNGRAPKTSFLAALMFAVHPIHVEVVSGIVGRADLLSACLSLLVFIIYHKTGKVKQINTFTNIIATLFCCILSIMAMLCKEQGLMIMVTFCGVYEVIVINKITSQSIMKNMKISKIMRLLKKESLERLFILTVGFCIILYGRWTIMGSPPVFQQIDNPASFLTTPFERFINYSYIYLINIWIMICPVWLCFDWSMGCIPLIHLNAFPKDLRLFIVLGFWTILVLIFYKLLFSKNYDIKQIQMGFLLGLLSFLPASNLMFTVGFVIAERVLYLPSAGFIIIVVLGIRRLCLNHFIKKVVRVCILLLIVVHSIRTYQRSKEWNTELDLFRSALKVCPMNAKVHYNLAKSLADIGHTQEAIDRYKHALLLHPRYDQAMNNLANILKDKNELEEARFLLEKAVIIRNDFAAAWMNLGIVLSAQHEYNKAENAYLTALQHRKSYPHCYFNLGNLYLEMGEKTKALFAWQNATFQQPTHVISWNNMIVLLESIGELKRAENVARTALSILPNEPNLHFNIANILGKIDKFVEAEKHFLAAIKLKHLTAKTVLVALYHSNLGVLYHRWEKYDLAEMHYLQALMIDPNMQKVKNHLALLRKHLSEINQPTLNMKSYKQEKDF</sequence>
<dbReference type="SMART" id="SM00028">
    <property type="entry name" value="TPR"/>
    <property type="match status" value="7"/>
</dbReference>
<evidence type="ECO:0000256" key="3">
    <source>
        <dbReference type="ARBA" id="ARBA00004240"/>
    </source>
</evidence>
<dbReference type="Gene3D" id="1.25.40.10">
    <property type="entry name" value="Tetratricopeptide repeat domain"/>
    <property type="match status" value="1"/>
</dbReference>
<name>A0A6G0YBZ1_APHCR</name>
<keyword evidence="20" id="KW-1185">Reference proteome</keyword>
<feature type="transmembrane region" description="Helical" evidence="17">
    <location>
        <begin position="194"/>
        <end position="212"/>
    </location>
</feature>
<protein>
    <recommendedName>
        <fullName evidence="6">dolichyl-phosphate-mannose--protein mannosyltransferase</fullName>
        <ecNumber evidence="6">2.4.1.109</ecNumber>
    </recommendedName>
</protein>
<comment type="function">
    <text evidence="1">Transfers mannosyl residues to the hydroxyl group of serine or threonine residues.</text>
</comment>
<evidence type="ECO:0000256" key="4">
    <source>
        <dbReference type="ARBA" id="ARBA00004922"/>
    </source>
</evidence>
<dbReference type="OrthoDB" id="19588at2759"/>
<keyword evidence="9" id="KW-0677">Repeat</keyword>
<keyword evidence="11" id="KW-0256">Endoplasmic reticulum</keyword>
<keyword evidence="12 17" id="KW-1133">Transmembrane helix</keyword>
<dbReference type="InterPro" id="IPR011990">
    <property type="entry name" value="TPR-like_helical_dom_sf"/>
</dbReference>
<feature type="transmembrane region" description="Helical" evidence="17">
    <location>
        <begin position="346"/>
        <end position="364"/>
    </location>
</feature>